<organism evidence="2 3">
    <name type="scientific">Sutcliffiella rhizosphaerae</name>
    <dbReference type="NCBI Taxonomy" id="2880967"/>
    <lineage>
        <taxon>Bacteria</taxon>
        <taxon>Bacillati</taxon>
        <taxon>Bacillota</taxon>
        <taxon>Bacilli</taxon>
        <taxon>Bacillales</taxon>
        <taxon>Bacillaceae</taxon>
        <taxon>Sutcliffiella</taxon>
    </lineage>
</organism>
<dbReference type="SUPFAM" id="SSF48452">
    <property type="entry name" value="TPR-like"/>
    <property type="match status" value="1"/>
</dbReference>
<dbReference type="SMART" id="SM00028">
    <property type="entry name" value="TPR"/>
    <property type="match status" value="4"/>
</dbReference>
<feature type="region of interest" description="Disordered" evidence="1">
    <location>
        <begin position="26"/>
        <end position="47"/>
    </location>
</feature>
<comment type="caution">
    <text evidence="2">The sequence shown here is derived from an EMBL/GenBank/DDBJ whole genome shotgun (WGS) entry which is preliminary data.</text>
</comment>
<dbReference type="EMBL" id="CAKJTJ010000025">
    <property type="protein sequence ID" value="CAG9622661.1"/>
    <property type="molecule type" value="Genomic_DNA"/>
</dbReference>
<reference evidence="2 3" key="1">
    <citation type="submission" date="2021-10" db="EMBL/GenBank/DDBJ databases">
        <authorList>
            <person name="Criscuolo A."/>
        </authorList>
    </citation>
    <scope>NUCLEOTIDE SEQUENCE [LARGE SCALE GENOMIC DNA]</scope>
    <source>
        <strain evidence="3">CIP 111883</strain>
    </source>
</reference>
<protein>
    <recommendedName>
        <fullName evidence="4">Tetratricopeptide repeat protein</fullName>
    </recommendedName>
</protein>
<dbReference type="Gene3D" id="1.25.40.10">
    <property type="entry name" value="Tetratricopeptide repeat domain"/>
    <property type="match status" value="1"/>
</dbReference>
<sequence>MRNKNNYLLLSDKVSPFDINQDDGLIFSTETSKPSDPDDPENIQTDRNIQTPLEELLYKIYDFSIRQDRTSAREKFNYLQENNELCQEKMEPDTFHLYQVVKLKYYLLINDKKLYEPTYKQIMLLPTSLNSMNNYIKQKTLGIFYYRTDNYLQSSLSLNNAHSIVNTLSLISDEDIAELYYQIALTKIQTNDIFESIYFAEKALVIYKSQMNQIRAAECHIILGINNNYSKRFEMAEMHYISAKKIGESLNDKYLESMALNNLGKIKSRLNQSEEAILNFLESLKLKNYEERSVYSISGLVEEYYYLKQFEFSKEWAEQGLRLAQRYNNKEYIFHFTTHMYLLEKNSKIETYLKEQVLPYFIKAGNERFTLKYTEMLAEYYYDNLEYKLASEYYQEILRNMKMKFH</sequence>
<keyword evidence="3" id="KW-1185">Reference proteome</keyword>
<dbReference type="InterPro" id="IPR019734">
    <property type="entry name" value="TPR_rpt"/>
</dbReference>
<dbReference type="Proteomes" id="UP000789833">
    <property type="component" value="Unassembled WGS sequence"/>
</dbReference>
<name>A0ABN8AEB9_9BACI</name>
<evidence type="ECO:0000313" key="3">
    <source>
        <dbReference type="Proteomes" id="UP000789833"/>
    </source>
</evidence>
<accession>A0ABN8AEB9</accession>
<gene>
    <name evidence="2" type="ORF">BACCIP111883_03452</name>
</gene>
<evidence type="ECO:0000313" key="2">
    <source>
        <dbReference type="EMBL" id="CAG9622661.1"/>
    </source>
</evidence>
<dbReference type="InterPro" id="IPR011990">
    <property type="entry name" value="TPR-like_helical_dom_sf"/>
</dbReference>
<evidence type="ECO:0008006" key="4">
    <source>
        <dbReference type="Google" id="ProtNLM"/>
    </source>
</evidence>
<evidence type="ECO:0000256" key="1">
    <source>
        <dbReference type="SAM" id="MobiDB-lite"/>
    </source>
</evidence>
<proteinExistence type="predicted"/>
<dbReference type="RefSeq" id="WP_230503413.1">
    <property type="nucleotide sequence ID" value="NZ_CAKJTJ010000025.1"/>
</dbReference>